<dbReference type="Proteomes" id="UP000541583">
    <property type="component" value="Unassembled WGS sequence"/>
</dbReference>
<name>A0A1N7FXA5_9SPHI</name>
<dbReference type="EMBL" id="JACHCB010000020">
    <property type="protein sequence ID" value="MBB6112614.1"/>
    <property type="molecule type" value="Genomic_DNA"/>
</dbReference>
<accession>A0A1N7FXA5</accession>
<keyword evidence="3" id="KW-1185">Reference proteome</keyword>
<proteinExistence type="predicted"/>
<gene>
    <name evidence="2" type="ORF">HDF22_000760</name>
    <name evidence="1" type="ORF">HDF23_005391</name>
</gene>
<evidence type="ECO:0000313" key="2">
    <source>
        <dbReference type="EMBL" id="MBB6126655.1"/>
    </source>
</evidence>
<protein>
    <submittedName>
        <fullName evidence="2">Uncharacterized protein</fullName>
    </submittedName>
</protein>
<comment type="caution">
    <text evidence="2">The sequence shown here is derived from an EMBL/GenBank/DDBJ whole genome shotgun (WGS) entry which is preliminary data.</text>
</comment>
<reference evidence="3 4" key="1">
    <citation type="submission" date="2020-08" db="EMBL/GenBank/DDBJ databases">
        <title>Genomic Encyclopedia of Type Strains, Phase IV (KMG-V): Genome sequencing to study the core and pangenomes of soil and plant-associated prokaryotes.</title>
        <authorList>
            <person name="Whitman W."/>
        </authorList>
    </citation>
    <scope>NUCLEOTIDE SEQUENCE [LARGE SCALE GENOMIC DNA]</scope>
    <source>
        <strain evidence="1 3">ANJLi2</strain>
        <strain evidence="2 4">MP601</strain>
    </source>
</reference>
<dbReference type="Proteomes" id="UP000548326">
    <property type="component" value="Unassembled WGS sequence"/>
</dbReference>
<evidence type="ECO:0000313" key="4">
    <source>
        <dbReference type="Proteomes" id="UP000548326"/>
    </source>
</evidence>
<evidence type="ECO:0000313" key="1">
    <source>
        <dbReference type="EMBL" id="MBB6112614.1"/>
    </source>
</evidence>
<dbReference type="EMBL" id="JACHCA010000002">
    <property type="protein sequence ID" value="MBB6126655.1"/>
    <property type="molecule type" value="Genomic_DNA"/>
</dbReference>
<dbReference type="STRING" id="354630.SAMN05421821_12072"/>
<organism evidence="2 4">
    <name type="scientific">Mucilaginibacter lappiensis</name>
    <dbReference type="NCBI Taxonomy" id="354630"/>
    <lineage>
        <taxon>Bacteria</taxon>
        <taxon>Pseudomonadati</taxon>
        <taxon>Bacteroidota</taxon>
        <taxon>Sphingobacteriia</taxon>
        <taxon>Sphingobacteriales</taxon>
        <taxon>Sphingobacteriaceae</taxon>
        <taxon>Mucilaginibacter</taxon>
    </lineage>
</organism>
<dbReference type="AlphaFoldDB" id="A0A1N7FXA5"/>
<evidence type="ECO:0000313" key="3">
    <source>
        <dbReference type="Proteomes" id="UP000541583"/>
    </source>
</evidence>
<sequence>MHLNPQNSPFNIDPNTKKMNYLPYFCAKLQVQHDYGIQSIITLRKADFI</sequence>